<gene>
    <name evidence="13 15" type="primary">lolB</name>
    <name evidence="15" type="ORF">DWG20_07760</name>
</gene>
<evidence type="ECO:0000256" key="12">
    <source>
        <dbReference type="ARBA" id="ARBA00023288"/>
    </source>
</evidence>
<dbReference type="AlphaFoldDB" id="A0A345Y5Y1"/>
<dbReference type="InterPro" id="IPR004565">
    <property type="entry name" value="OM_lipoprot_LolB"/>
</dbReference>
<evidence type="ECO:0000256" key="3">
    <source>
        <dbReference type="ARBA" id="ARBA00011245"/>
    </source>
</evidence>
<dbReference type="PROSITE" id="PS51257">
    <property type="entry name" value="PROKAR_LIPOPROTEIN"/>
    <property type="match status" value="1"/>
</dbReference>
<keyword evidence="9 13" id="KW-0564">Palmitate</keyword>
<feature type="signal peptide" evidence="14">
    <location>
        <begin position="1"/>
        <end position="25"/>
    </location>
</feature>
<evidence type="ECO:0000313" key="16">
    <source>
        <dbReference type="Proteomes" id="UP000254537"/>
    </source>
</evidence>
<comment type="subcellular location">
    <subcellularLocation>
        <location evidence="1 13">Cell outer membrane</location>
        <topology evidence="1 13">Lipid-anchor</topology>
    </subcellularLocation>
</comment>
<organism evidence="15 16">
    <name type="scientific">Crenobacter cavernae</name>
    <dbReference type="NCBI Taxonomy" id="2290923"/>
    <lineage>
        <taxon>Bacteria</taxon>
        <taxon>Pseudomonadati</taxon>
        <taxon>Pseudomonadota</taxon>
        <taxon>Betaproteobacteria</taxon>
        <taxon>Neisseriales</taxon>
        <taxon>Neisseriaceae</taxon>
        <taxon>Crenobacter</taxon>
    </lineage>
</organism>
<dbReference type="SUPFAM" id="SSF89392">
    <property type="entry name" value="Prokaryotic lipoproteins and lipoprotein localization factors"/>
    <property type="match status" value="1"/>
</dbReference>
<dbReference type="GO" id="GO:0044874">
    <property type="term" value="P:lipoprotein localization to outer membrane"/>
    <property type="evidence" value="ECO:0007669"/>
    <property type="project" value="UniProtKB-UniRule"/>
</dbReference>
<evidence type="ECO:0000256" key="11">
    <source>
        <dbReference type="ARBA" id="ARBA00023237"/>
    </source>
</evidence>
<dbReference type="NCBIfam" id="TIGR00548">
    <property type="entry name" value="lolB"/>
    <property type="match status" value="1"/>
</dbReference>
<dbReference type="KEGG" id="ccah:DWG20_07760"/>
<evidence type="ECO:0000256" key="7">
    <source>
        <dbReference type="ARBA" id="ARBA00022927"/>
    </source>
</evidence>
<accession>A0A345Y5Y1</accession>
<sequence length="186" mass="20109">MRSLSLVPRLAALALVATLTACATAERPFVPGPESTAQRPADTPFAAAGRIAVNADGRGHYGNFEWQHRAERDELSILSPVGSTVARLTRDDSGIALEADGQTRRALDVETLTADALGYPLPLENLVWWIRGLAAPGVPVEKTADGIEQEGWRIRFIADDAGGPVPRRVELARDGLSIKLVTHRWQ</sequence>
<proteinExistence type="inferred from homology"/>
<dbReference type="EMBL" id="CP031337">
    <property type="protein sequence ID" value="AXK39333.1"/>
    <property type="molecule type" value="Genomic_DNA"/>
</dbReference>
<evidence type="ECO:0000256" key="1">
    <source>
        <dbReference type="ARBA" id="ARBA00004459"/>
    </source>
</evidence>
<keyword evidence="11 13" id="KW-0998">Cell outer membrane</keyword>
<keyword evidence="5 13" id="KW-0813">Transport</keyword>
<dbReference type="GO" id="GO:0015031">
    <property type="term" value="P:protein transport"/>
    <property type="evidence" value="ECO:0007669"/>
    <property type="project" value="UniProtKB-KW"/>
</dbReference>
<keyword evidence="7 13" id="KW-0653">Protein transport</keyword>
<dbReference type="OrthoDB" id="5296388at2"/>
<name>A0A345Y5Y1_9NEIS</name>
<evidence type="ECO:0000256" key="8">
    <source>
        <dbReference type="ARBA" id="ARBA00023136"/>
    </source>
</evidence>
<reference evidence="15 16" key="1">
    <citation type="submission" date="2018-07" db="EMBL/GenBank/DDBJ databases">
        <title>Crenobacter cavernae sp. nov., isolated from a karst cave.</title>
        <authorList>
            <person name="Zhu H."/>
        </authorList>
    </citation>
    <scope>NUCLEOTIDE SEQUENCE [LARGE SCALE GENOMIC DNA]</scope>
    <source>
        <strain evidence="15 16">K1W11S-77</strain>
    </source>
</reference>
<keyword evidence="10 13" id="KW-0143">Chaperone</keyword>
<dbReference type="GO" id="GO:0009279">
    <property type="term" value="C:cell outer membrane"/>
    <property type="evidence" value="ECO:0007669"/>
    <property type="project" value="UniProtKB-SubCell"/>
</dbReference>
<dbReference type="HAMAP" id="MF_00233">
    <property type="entry name" value="LolB"/>
    <property type="match status" value="1"/>
</dbReference>
<comment type="similarity">
    <text evidence="2 13">Belongs to the LolB family.</text>
</comment>
<comment type="function">
    <text evidence="13">Plays a critical role in the incorporation of lipoproteins in the outer membrane after they are released by the LolA protein.</text>
</comment>
<dbReference type="CDD" id="cd16326">
    <property type="entry name" value="LolB"/>
    <property type="match status" value="1"/>
</dbReference>
<evidence type="ECO:0000313" key="15">
    <source>
        <dbReference type="EMBL" id="AXK39333.1"/>
    </source>
</evidence>
<feature type="chain" id="PRO_5017046562" description="Outer-membrane lipoprotein LolB" evidence="14">
    <location>
        <begin position="26"/>
        <end position="186"/>
    </location>
</feature>
<dbReference type="RefSeq" id="WP_115433268.1">
    <property type="nucleotide sequence ID" value="NZ_CP031337.1"/>
</dbReference>
<keyword evidence="12 13" id="KW-0449">Lipoprotein</keyword>
<dbReference type="Gene3D" id="2.50.20.10">
    <property type="entry name" value="Lipoprotein localisation LolA/LolB/LppX"/>
    <property type="match status" value="1"/>
</dbReference>
<evidence type="ECO:0000256" key="10">
    <source>
        <dbReference type="ARBA" id="ARBA00023186"/>
    </source>
</evidence>
<evidence type="ECO:0000256" key="5">
    <source>
        <dbReference type="ARBA" id="ARBA00022448"/>
    </source>
</evidence>
<evidence type="ECO:0000256" key="6">
    <source>
        <dbReference type="ARBA" id="ARBA00022729"/>
    </source>
</evidence>
<evidence type="ECO:0000256" key="14">
    <source>
        <dbReference type="SAM" id="SignalP"/>
    </source>
</evidence>
<evidence type="ECO:0000256" key="4">
    <source>
        <dbReference type="ARBA" id="ARBA00016202"/>
    </source>
</evidence>
<evidence type="ECO:0000256" key="13">
    <source>
        <dbReference type="HAMAP-Rule" id="MF_00233"/>
    </source>
</evidence>
<evidence type="ECO:0000256" key="9">
    <source>
        <dbReference type="ARBA" id="ARBA00023139"/>
    </source>
</evidence>
<dbReference type="Pfam" id="PF03550">
    <property type="entry name" value="LolB"/>
    <property type="match status" value="1"/>
</dbReference>
<evidence type="ECO:0000256" key="2">
    <source>
        <dbReference type="ARBA" id="ARBA00009696"/>
    </source>
</evidence>
<keyword evidence="6 13" id="KW-0732">Signal</keyword>
<dbReference type="Proteomes" id="UP000254537">
    <property type="component" value="Chromosome"/>
</dbReference>
<dbReference type="InterPro" id="IPR029046">
    <property type="entry name" value="LolA/LolB/LppX"/>
</dbReference>
<comment type="subunit">
    <text evidence="3 13">Monomer.</text>
</comment>
<keyword evidence="8 13" id="KW-0472">Membrane</keyword>
<protein>
    <recommendedName>
        <fullName evidence="4 13">Outer-membrane lipoprotein LolB</fullName>
    </recommendedName>
</protein>